<dbReference type="PROSITE" id="PS00572">
    <property type="entry name" value="GLYCOSYL_HYDROL_F1_1"/>
    <property type="match status" value="1"/>
</dbReference>
<evidence type="ECO:0000256" key="1">
    <source>
        <dbReference type="ARBA" id="ARBA00010838"/>
    </source>
</evidence>
<accession>K0J0B8</accession>
<dbReference type="FunFam" id="3.20.20.80:FF:000004">
    <property type="entry name" value="Beta-glucosidase 6-phospho-beta-glucosidase"/>
    <property type="match status" value="1"/>
</dbReference>
<reference evidence="7 8" key="1">
    <citation type="submission" date="2011-01" db="EMBL/GenBank/DDBJ databases">
        <title>Whole genome sequence of Amphibacillus xylinus NBRC 15112.</title>
        <authorList>
            <person name="Nakazawa H."/>
            <person name="Katano Y."/>
            <person name="Nakamura S."/>
            <person name="Sasagawa M."/>
            <person name="Fukada J."/>
            <person name="Arai T."/>
            <person name="Sasakura N."/>
            <person name="Mochizuki D."/>
            <person name="Hosoyama A."/>
            <person name="Harada K."/>
            <person name="Horikawa H."/>
            <person name="Kato Y."/>
            <person name="Harada T."/>
            <person name="Sasaki K."/>
            <person name="Sekiguchi M."/>
            <person name="Hodoyama M."/>
            <person name="Nishiko R."/>
            <person name="Narita H."/>
            <person name="Hanamaki A."/>
            <person name="Hata C."/>
            <person name="Konno Y."/>
            <person name="Niimura Y."/>
            <person name="Yamazaki S."/>
            <person name="Fujita N."/>
        </authorList>
    </citation>
    <scope>NUCLEOTIDE SEQUENCE [LARGE SCALE GENOMIC DNA]</scope>
    <source>
        <strain evidence="8">ATCC 51415 / DSM 6626 / JCM 7361 / LMG 17667 / NBRC 15112 / Ep01</strain>
    </source>
</reference>
<dbReference type="InterPro" id="IPR017853">
    <property type="entry name" value="GH"/>
</dbReference>
<dbReference type="InterPro" id="IPR001360">
    <property type="entry name" value="Glyco_hydro_1"/>
</dbReference>
<dbReference type="eggNOG" id="COG2723">
    <property type="taxonomic scope" value="Bacteria"/>
</dbReference>
<dbReference type="STRING" id="698758.AXY_21220"/>
<keyword evidence="2 6" id="KW-0378">Hydrolase</keyword>
<dbReference type="AlphaFoldDB" id="K0J0B8"/>
<dbReference type="Gene3D" id="3.20.20.80">
    <property type="entry name" value="Glycosidases"/>
    <property type="match status" value="1"/>
</dbReference>
<dbReference type="EC" id="3.2.1.86" evidence="7"/>
<dbReference type="PANTHER" id="PTHR10353:SF136">
    <property type="entry name" value="ARYL-PHOSPHO-BETA-D-GLUCOSIDASE BGLC"/>
    <property type="match status" value="1"/>
</dbReference>
<protein>
    <submittedName>
        <fullName evidence="7">6-phospho-beta-glucosidase</fullName>
        <ecNumber evidence="7">3.2.1.86</ecNumber>
    </submittedName>
</protein>
<dbReference type="Proteomes" id="UP000006294">
    <property type="component" value="Chromosome"/>
</dbReference>
<proteinExistence type="inferred from homology"/>
<dbReference type="RefSeq" id="WP_015010839.1">
    <property type="nucleotide sequence ID" value="NC_018704.1"/>
</dbReference>
<dbReference type="SUPFAM" id="SSF51445">
    <property type="entry name" value="(Trans)glycosidases"/>
    <property type="match status" value="1"/>
</dbReference>
<feature type="active site" description="Nucleophile" evidence="4">
    <location>
        <position position="378"/>
    </location>
</feature>
<dbReference type="GO" id="GO:0005829">
    <property type="term" value="C:cytosol"/>
    <property type="evidence" value="ECO:0007669"/>
    <property type="project" value="TreeGrafter"/>
</dbReference>
<evidence type="ECO:0000256" key="5">
    <source>
        <dbReference type="RuleBase" id="RU003690"/>
    </source>
</evidence>
<dbReference type="PANTHER" id="PTHR10353">
    <property type="entry name" value="GLYCOSYL HYDROLASE"/>
    <property type="match status" value="1"/>
</dbReference>
<dbReference type="GO" id="GO:0016052">
    <property type="term" value="P:carbohydrate catabolic process"/>
    <property type="evidence" value="ECO:0007669"/>
    <property type="project" value="TreeGrafter"/>
</dbReference>
<dbReference type="PATRIC" id="fig|698758.3.peg.2132"/>
<evidence type="ECO:0000256" key="4">
    <source>
        <dbReference type="PROSITE-ProRule" id="PRU10055"/>
    </source>
</evidence>
<dbReference type="KEGG" id="axl:AXY_21220"/>
<name>K0J0B8_AMPXN</name>
<evidence type="ECO:0000313" key="8">
    <source>
        <dbReference type="Proteomes" id="UP000006294"/>
    </source>
</evidence>
<evidence type="ECO:0000256" key="2">
    <source>
        <dbReference type="ARBA" id="ARBA00022801"/>
    </source>
</evidence>
<evidence type="ECO:0000256" key="6">
    <source>
        <dbReference type="RuleBase" id="RU004468"/>
    </source>
</evidence>
<gene>
    <name evidence="7" type="ordered locus">AXY_21220</name>
</gene>
<dbReference type="EMBL" id="AP012050">
    <property type="protein sequence ID" value="BAM48254.1"/>
    <property type="molecule type" value="Genomic_DNA"/>
</dbReference>
<dbReference type="HOGENOM" id="CLU_001859_0_1_9"/>
<keyword evidence="3 6" id="KW-0326">Glycosidase</keyword>
<comment type="similarity">
    <text evidence="1 5">Belongs to the glycosyl hydrolase 1 family.</text>
</comment>
<organism evidence="7 8">
    <name type="scientific">Amphibacillus xylanus (strain ATCC 51415 / DSM 6626 / JCM 7361 / LMG 17667 / NBRC 15112 / Ep01)</name>
    <dbReference type="NCBI Taxonomy" id="698758"/>
    <lineage>
        <taxon>Bacteria</taxon>
        <taxon>Bacillati</taxon>
        <taxon>Bacillota</taxon>
        <taxon>Bacilli</taxon>
        <taxon>Bacillales</taxon>
        <taxon>Bacillaceae</taxon>
        <taxon>Amphibacillus</taxon>
    </lineage>
</organism>
<dbReference type="InterPro" id="IPR018120">
    <property type="entry name" value="Glyco_hydro_1_AS"/>
</dbReference>
<dbReference type="OrthoDB" id="9765195at2"/>
<evidence type="ECO:0000256" key="3">
    <source>
        <dbReference type="ARBA" id="ARBA00023295"/>
    </source>
</evidence>
<dbReference type="Pfam" id="PF00232">
    <property type="entry name" value="Glyco_hydro_1"/>
    <property type="match status" value="1"/>
</dbReference>
<keyword evidence="8" id="KW-1185">Reference proteome</keyword>
<dbReference type="InterPro" id="IPR033132">
    <property type="entry name" value="GH_1_N_CS"/>
</dbReference>
<dbReference type="PRINTS" id="PR00131">
    <property type="entry name" value="GLHYDRLASE1"/>
</dbReference>
<dbReference type="PROSITE" id="PS00653">
    <property type="entry name" value="GLYCOSYL_HYDROL_F1_2"/>
    <property type="match status" value="1"/>
</dbReference>
<sequence length="481" mass="55246">MEHKQLKPFPSDFLWGSASAAYQVEGAYDQDGKGPSVWDIYTKIPGTTFKNTNGDVAVDHYNRYKEDVALMAEQGLKAYRFSIAWSRIYPEGRGEVNEAGLKFYDRLIDELIKHNIEPLITIYHWDVPQALMDAYGAWESREIIEDFNTYCETLFKHYGDRVKYWVTLNEQNIFIGLGYRSGLHPPGVKDLKRMYQANHIANIANAKAIETFRKIVKDGKIGPSFAYSPAYPLDSKPENIIAAENAEEINAHWWMDVYAWGHYPKTMWNYLESEGLTPEIEPGDFELLKRAKPDFMGLNYYQTSTFEANPLDGVGEAEMNTTGKKGTSKASGHPGLFKYVKNPYAETTDWDWTIDPEGLRVALRRINNRYQLPVLITENGLGAFDTLEEGDVVNDDYRIDYLESHVAAIQNAISDGVDVLGYCTWSFTDLLSWLNGYQKRYGFVYVNRDESGPKDLRRVKKKSFYWYQEVIKANGLINREK</sequence>
<evidence type="ECO:0000313" key="7">
    <source>
        <dbReference type="EMBL" id="BAM48254.1"/>
    </source>
</evidence>
<dbReference type="GO" id="GO:0008706">
    <property type="term" value="F:6-phospho-beta-glucosidase activity"/>
    <property type="evidence" value="ECO:0007669"/>
    <property type="project" value="UniProtKB-EC"/>
</dbReference>